<keyword evidence="1" id="KW-0812">Transmembrane</keyword>
<proteinExistence type="predicted"/>
<feature type="domain" description="PknH-like extracellular" evidence="2">
    <location>
        <begin position="54"/>
        <end position="237"/>
    </location>
</feature>
<dbReference type="InterPro" id="IPR038232">
    <property type="entry name" value="PknH-like_Extracell_sf"/>
</dbReference>
<feature type="transmembrane region" description="Helical" evidence="1">
    <location>
        <begin position="20"/>
        <end position="40"/>
    </location>
</feature>
<accession>A0A1A3P4B6</accession>
<evidence type="ECO:0000313" key="4">
    <source>
        <dbReference type="Proteomes" id="UP000093928"/>
    </source>
</evidence>
<dbReference type="Proteomes" id="UP000093928">
    <property type="component" value="Unassembled WGS sequence"/>
</dbReference>
<dbReference type="AlphaFoldDB" id="A0A1A3P4B6"/>
<keyword evidence="1" id="KW-1133">Transmembrane helix</keyword>
<dbReference type="Pfam" id="PF14032">
    <property type="entry name" value="PknH_C"/>
    <property type="match status" value="1"/>
</dbReference>
<name>A0A1A3P4B6_MYCAS</name>
<evidence type="ECO:0000259" key="2">
    <source>
        <dbReference type="Pfam" id="PF14032"/>
    </source>
</evidence>
<dbReference type="InterPro" id="IPR026954">
    <property type="entry name" value="PknH-like_Extracell"/>
</dbReference>
<sequence>MPAWNQGPHPAPKRNPWPIVAAVAVVLVLVVGGIIVWAVIPDKKDVKKKKLISEERLSSLLLSSSEINSVMGSSTMQPGKPITSVDSSPASLSLMDCQGTMYTSQAPTYSGTGYTGISSLVSSEPGDDYDHWANQAAVTFPTTDKADEFLQTQVGKWKNCAGKQITVTSKSKTFRWTLGELQGQSPKITLSMTQEGANGWECQRAMGVTNNVVVDVKACGFQITNQGAQIVDKIVAKADEET</sequence>
<evidence type="ECO:0000256" key="1">
    <source>
        <dbReference type="SAM" id="Phobius"/>
    </source>
</evidence>
<dbReference type="EMBL" id="LZLS01000063">
    <property type="protein sequence ID" value="OBK29011.1"/>
    <property type="molecule type" value="Genomic_DNA"/>
</dbReference>
<keyword evidence="1" id="KW-0472">Membrane</keyword>
<reference evidence="3 4" key="1">
    <citation type="submission" date="2016-06" db="EMBL/GenBank/DDBJ databases">
        <authorList>
            <person name="Kjaerup R.B."/>
            <person name="Dalgaard T.S."/>
            <person name="Juul-Madsen H.R."/>
        </authorList>
    </citation>
    <scope>NUCLEOTIDE SEQUENCE [LARGE SCALE GENOMIC DNA]</scope>
    <source>
        <strain evidence="3 4">1165133.8</strain>
    </source>
</reference>
<dbReference type="Gene3D" id="3.40.1000.70">
    <property type="entry name" value="PknH-like extracellular domain"/>
    <property type="match status" value="1"/>
</dbReference>
<protein>
    <recommendedName>
        <fullName evidence="2">PknH-like extracellular domain-containing protein</fullName>
    </recommendedName>
</protein>
<organism evidence="3 4">
    <name type="scientific">Mycobacterium asiaticum</name>
    <dbReference type="NCBI Taxonomy" id="1790"/>
    <lineage>
        <taxon>Bacteria</taxon>
        <taxon>Bacillati</taxon>
        <taxon>Actinomycetota</taxon>
        <taxon>Actinomycetes</taxon>
        <taxon>Mycobacteriales</taxon>
        <taxon>Mycobacteriaceae</taxon>
        <taxon>Mycobacterium</taxon>
    </lineage>
</organism>
<comment type="caution">
    <text evidence="3">The sequence shown here is derived from an EMBL/GenBank/DDBJ whole genome shotgun (WGS) entry which is preliminary data.</text>
</comment>
<evidence type="ECO:0000313" key="3">
    <source>
        <dbReference type="EMBL" id="OBK29011.1"/>
    </source>
</evidence>
<gene>
    <name evidence="3" type="ORF">A5634_19080</name>
</gene>